<feature type="region of interest" description="Disordered" evidence="2">
    <location>
        <begin position="992"/>
        <end position="1013"/>
    </location>
</feature>
<feature type="compositionally biased region" description="Basic and acidic residues" evidence="2">
    <location>
        <begin position="9"/>
        <end position="42"/>
    </location>
</feature>
<dbReference type="Proteomes" id="UP001295684">
    <property type="component" value="Unassembled WGS sequence"/>
</dbReference>
<feature type="region of interest" description="Disordered" evidence="2">
    <location>
        <begin position="1026"/>
        <end position="1076"/>
    </location>
</feature>
<protein>
    <submittedName>
        <fullName evidence="3">Uncharacterized protein</fullName>
    </submittedName>
</protein>
<feature type="region of interest" description="Disordered" evidence="2">
    <location>
        <begin position="928"/>
        <end position="953"/>
    </location>
</feature>
<feature type="compositionally biased region" description="Polar residues" evidence="2">
    <location>
        <begin position="999"/>
        <end position="1011"/>
    </location>
</feature>
<keyword evidence="4" id="KW-1185">Reference proteome</keyword>
<feature type="region of interest" description="Disordered" evidence="2">
    <location>
        <begin position="1"/>
        <end position="42"/>
    </location>
</feature>
<evidence type="ECO:0000313" key="3">
    <source>
        <dbReference type="EMBL" id="CAI2362875.1"/>
    </source>
</evidence>
<evidence type="ECO:0000313" key="4">
    <source>
        <dbReference type="Proteomes" id="UP001295684"/>
    </source>
</evidence>
<organism evidence="3 4">
    <name type="scientific">Euplotes crassus</name>
    <dbReference type="NCBI Taxonomy" id="5936"/>
    <lineage>
        <taxon>Eukaryota</taxon>
        <taxon>Sar</taxon>
        <taxon>Alveolata</taxon>
        <taxon>Ciliophora</taxon>
        <taxon>Intramacronucleata</taxon>
        <taxon>Spirotrichea</taxon>
        <taxon>Hypotrichia</taxon>
        <taxon>Euplotida</taxon>
        <taxon>Euplotidae</taxon>
        <taxon>Moneuplotes</taxon>
    </lineage>
</organism>
<feature type="coiled-coil region" evidence="1">
    <location>
        <begin position="155"/>
        <end position="201"/>
    </location>
</feature>
<accession>A0AAD1U5R4</accession>
<name>A0AAD1U5R4_EUPCR</name>
<feature type="region of interest" description="Disordered" evidence="2">
    <location>
        <begin position="465"/>
        <end position="490"/>
    </location>
</feature>
<reference evidence="3" key="1">
    <citation type="submission" date="2023-07" db="EMBL/GenBank/DDBJ databases">
        <authorList>
            <consortium name="AG Swart"/>
            <person name="Singh M."/>
            <person name="Singh A."/>
            <person name="Seah K."/>
            <person name="Emmerich C."/>
        </authorList>
    </citation>
    <scope>NUCLEOTIDE SEQUENCE</scope>
    <source>
        <strain evidence="3">DP1</strain>
    </source>
</reference>
<evidence type="ECO:0000256" key="2">
    <source>
        <dbReference type="SAM" id="MobiDB-lite"/>
    </source>
</evidence>
<evidence type="ECO:0000256" key="1">
    <source>
        <dbReference type="SAM" id="Coils"/>
    </source>
</evidence>
<dbReference type="EMBL" id="CAMPGE010004033">
    <property type="protein sequence ID" value="CAI2362875.1"/>
    <property type="molecule type" value="Genomic_DNA"/>
</dbReference>
<sequence length="1076" mass="124177">MEETSSLNSERKSSSKSKNELANSKEEIRNDNLKGIEGKSTVEHTSYLKRVPKLKTEMNLRNKIAYNRAVNVLKVEKKHNKDLELSKEIKEYHEKGVKREVPKFLKRSLEYSSVYDGKILDEPKSMTREQHAENLKRIKEYNREQALRSRIDRAVQQTIKNIDNHAELAQKEREEKELKLKEEKEREILKIKENEEIKENQQNTIIIKNKNKQKNKTKRSLGKSKTKNKIKEVPPYTQAELLKNRKKVLSKMPLFEALYRGITGKPKACPKTEILEPKSKSQYRPSVKIRKSSLKASRNIHINDDQLRAKTTINDTRERRELEKESEKEVKNDIKKTQSYVQVTERSRMKKMILGKYNLGKIFSKEETLSDSPVNVTITRDKKEHQNLTTVLLKKNTKNSPGKDHHSNKLLEDFLKSRYFKQYQMDAGESIFYSKASTSLDQELNTLIKSRSLSYLNPPSKQCHVYTQRTTRDRASSRTRANPKFNKGTHTDRHTQFIVKGDSILRKDSFPETEGSEAFAMFQRLTPGKRADTTTGFRSKNNTNYEDKADKGCSSSIKFTREHVLSTIARATGREIRIKPALNMLTKDKCKSQRNMRSHIRRLTKKKDIMIGKNGIVSKYHKGELDYIETQANKVSFSPASFSETTDEQYIPNTLYGNSAVQAVKISESHRSLQRNTKSQALIKRYNLVKENEGQRPKDLQDMESRVIKSKIHFQRFYEKKNVSFMKMLSKLESKLHKQNQNSLEDLMIQKRRLVANQNKRFKGIKVNHNTQGREGEQSYVVRERINTDIEKYKKSCLKKGLTINDNSGKVDHLQSYDPDLINNNKTLFKKNTVSTDKCIQNEFSSLSSSKSFRRNDIKNEGSLDSENNQDASDKINSRLSIRIENAKVIDDILKPEKLSDDSNCSRNNKLSNSAKSISVLSAKYNSWTNNKSTKKRNKPSSTSANFKKNKNSKIHCNKKINSTKGDLDNKVYIPLFSNISKDKDKLVIGANPTPARDCNSSVNPNLQPSNRKLMANPLSSRYCSDASLTRKNSPRKRMNSFDNQRANNIDLPGRYKQSASKGCSSYKPDVNKRCN</sequence>
<dbReference type="AlphaFoldDB" id="A0AAD1U5R4"/>
<keyword evidence="1" id="KW-0175">Coiled coil</keyword>
<feature type="compositionally biased region" description="Basic residues" evidence="2">
    <location>
        <begin position="209"/>
        <end position="228"/>
    </location>
</feature>
<feature type="region of interest" description="Disordered" evidence="2">
    <location>
        <begin position="206"/>
        <end position="232"/>
    </location>
</feature>
<gene>
    <name evidence="3" type="ORF">ECRASSUSDP1_LOCUS4205</name>
</gene>
<proteinExistence type="predicted"/>
<comment type="caution">
    <text evidence="3">The sequence shown here is derived from an EMBL/GenBank/DDBJ whole genome shotgun (WGS) entry which is preliminary data.</text>
</comment>